<protein>
    <submittedName>
        <fullName evidence="8">Si:ch211-152f22.4</fullName>
    </submittedName>
</protein>
<dbReference type="AlphaFoldDB" id="A0A4W5RKB1"/>
<feature type="compositionally biased region" description="Basic and acidic residues" evidence="6">
    <location>
        <begin position="45"/>
        <end position="57"/>
    </location>
</feature>
<dbReference type="InterPro" id="IPR008906">
    <property type="entry name" value="HATC_C_dom"/>
</dbReference>
<name>A0A4W5RKB1_9TELE</name>
<keyword evidence="2" id="KW-0479">Metal-binding</keyword>
<evidence type="ECO:0000313" key="9">
    <source>
        <dbReference type="Proteomes" id="UP000314982"/>
    </source>
</evidence>
<evidence type="ECO:0000256" key="4">
    <source>
        <dbReference type="ARBA" id="ARBA00022833"/>
    </source>
</evidence>
<keyword evidence="5" id="KW-0539">Nucleus</keyword>
<evidence type="ECO:0000256" key="5">
    <source>
        <dbReference type="ARBA" id="ARBA00023242"/>
    </source>
</evidence>
<dbReference type="SUPFAM" id="SSF53098">
    <property type="entry name" value="Ribonuclease H-like"/>
    <property type="match status" value="1"/>
</dbReference>
<feature type="domain" description="HAT C-terminal dimerisation" evidence="7">
    <location>
        <begin position="477"/>
        <end position="556"/>
    </location>
</feature>
<reference evidence="8" key="2">
    <citation type="submission" date="2025-08" db="UniProtKB">
        <authorList>
            <consortium name="Ensembl"/>
        </authorList>
    </citation>
    <scope>IDENTIFICATION</scope>
</reference>
<evidence type="ECO:0000313" key="8">
    <source>
        <dbReference type="Ensembl" id="ENSHHUP00000089107.1"/>
    </source>
</evidence>
<keyword evidence="4" id="KW-0862">Zinc</keyword>
<feature type="region of interest" description="Disordered" evidence="6">
    <location>
        <begin position="1"/>
        <end position="57"/>
    </location>
</feature>
<dbReference type="PANTHER" id="PTHR46481:SF10">
    <property type="entry name" value="ZINC FINGER BED DOMAIN-CONTAINING PROTEIN 39"/>
    <property type="match status" value="1"/>
</dbReference>
<evidence type="ECO:0000256" key="2">
    <source>
        <dbReference type="ARBA" id="ARBA00022723"/>
    </source>
</evidence>
<dbReference type="Proteomes" id="UP000314982">
    <property type="component" value="Unassembled WGS sequence"/>
</dbReference>
<evidence type="ECO:0000256" key="6">
    <source>
        <dbReference type="SAM" id="MobiDB-lite"/>
    </source>
</evidence>
<dbReference type="GeneTree" id="ENSGT00940000161131"/>
<evidence type="ECO:0000259" key="7">
    <source>
        <dbReference type="Pfam" id="PF05699"/>
    </source>
</evidence>
<dbReference type="Ensembl" id="ENSHHUT00000091870.1">
    <property type="protein sequence ID" value="ENSHHUP00000089107.1"/>
    <property type="gene ID" value="ENSHHUG00000051448.1"/>
</dbReference>
<comment type="subcellular location">
    <subcellularLocation>
        <location evidence="1">Nucleus</location>
    </subcellularLocation>
</comment>
<dbReference type="InterPro" id="IPR052035">
    <property type="entry name" value="ZnF_BED_domain_contain"/>
</dbReference>
<dbReference type="GO" id="GO:0046983">
    <property type="term" value="F:protein dimerization activity"/>
    <property type="evidence" value="ECO:0007669"/>
    <property type="project" value="InterPro"/>
</dbReference>
<organism evidence="8 9">
    <name type="scientific">Hucho hucho</name>
    <name type="common">huchen</name>
    <dbReference type="NCBI Taxonomy" id="62062"/>
    <lineage>
        <taxon>Eukaryota</taxon>
        <taxon>Metazoa</taxon>
        <taxon>Chordata</taxon>
        <taxon>Craniata</taxon>
        <taxon>Vertebrata</taxon>
        <taxon>Euteleostomi</taxon>
        <taxon>Actinopterygii</taxon>
        <taxon>Neopterygii</taxon>
        <taxon>Teleostei</taxon>
        <taxon>Protacanthopterygii</taxon>
        <taxon>Salmoniformes</taxon>
        <taxon>Salmonidae</taxon>
        <taxon>Salmoninae</taxon>
        <taxon>Hucho</taxon>
    </lineage>
</organism>
<dbReference type="InterPro" id="IPR012337">
    <property type="entry name" value="RNaseH-like_sf"/>
</dbReference>
<evidence type="ECO:0000256" key="1">
    <source>
        <dbReference type="ARBA" id="ARBA00004123"/>
    </source>
</evidence>
<accession>A0A4W5RKB1</accession>
<keyword evidence="9" id="KW-1185">Reference proteome</keyword>
<evidence type="ECO:0000256" key="3">
    <source>
        <dbReference type="ARBA" id="ARBA00022771"/>
    </source>
</evidence>
<reference evidence="9" key="1">
    <citation type="submission" date="2018-06" db="EMBL/GenBank/DDBJ databases">
        <title>Genome assembly of Danube salmon.</title>
        <authorList>
            <person name="Macqueen D.J."/>
            <person name="Gundappa M.K."/>
        </authorList>
    </citation>
    <scope>NUCLEOTIDE SEQUENCE [LARGE SCALE GENOMIC DNA]</scope>
</reference>
<reference evidence="8" key="3">
    <citation type="submission" date="2025-09" db="UniProtKB">
        <authorList>
            <consortium name="Ensembl"/>
        </authorList>
    </citation>
    <scope>IDENTIFICATION</scope>
</reference>
<dbReference type="GO" id="GO:0005634">
    <property type="term" value="C:nucleus"/>
    <property type="evidence" value="ECO:0007669"/>
    <property type="project" value="UniProtKB-SubCell"/>
</dbReference>
<proteinExistence type="predicted"/>
<dbReference type="STRING" id="62062.ENSHHUP00000089107"/>
<keyword evidence="3" id="KW-0863">Zinc-finger</keyword>
<dbReference type="Pfam" id="PF05699">
    <property type="entry name" value="Dimer_Tnp_hAT"/>
    <property type="match status" value="1"/>
</dbReference>
<dbReference type="GO" id="GO:0008270">
    <property type="term" value="F:zinc ion binding"/>
    <property type="evidence" value="ECO:0007669"/>
    <property type="project" value="UniProtKB-KW"/>
</dbReference>
<sequence>MSQRASHSGRGFTGRPYTRNRGNREALSVHQDTRLRRIRQNGRGFTDRPNTRNRGTCEDLSVHQFPRSQRIRQNAGTQGIFTPKRHLSNLIVSLLQPLSIVEDAGFQAFVDAIKNPGTLIPKETLSIRKDLLRMYNKTRQKVEQSLALAHDIVLTAELWVARAAESYLTVTCHVIDTEWNLNSYVLETTKVLVEDTSVDIVKQLLGIANDWRIKEKIHTVVTNIDGPMREDISRNGWTHVPCFAHTLNLVFKDTLMNDPVLEAMLRKSQKIVRFFHNDIEAEKKLKEAQLQQQLPHHCLIQSVGDGWFSCFHMLKRLAEQYMAINMVLSQRQEFDLCLNGSDITKASSAVAALQPFKDVTEKMSQRCKDISNSQKYYFLSNSIPLVEELQTKINQEQMRNDVAKHLAKQCKLHFGDLKKSQRLVLTTALDPRFKNLILNVNDSESASHFLTKLLKDLKAILSPLVVSSDVPNLVKLLKQYSEHSSIPETKNPLAWWRFEGSEKFKDLSRVALRNLGVVSTAIPLDRAFHETDKMFYNRRSCLEPENINIILFLNSNYTP</sequence>
<dbReference type="PANTHER" id="PTHR46481">
    <property type="entry name" value="ZINC FINGER BED DOMAIN-CONTAINING PROTEIN 4"/>
    <property type="match status" value="1"/>
</dbReference>